<name>A0A6P4XXJ5_BRABE</name>
<evidence type="ECO:0000313" key="5">
    <source>
        <dbReference type="RefSeq" id="XP_019621360.1"/>
    </source>
</evidence>
<evidence type="ECO:0000259" key="3">
    <source>
        <dbReference type="Pfam" id="PF08336"/>
    </source>
</evidence>
<accession>A0A6P4XXJ5</accession>
<keyword evidence="2" id="KW-0732">Signal</keyword>
<proteinExistence type="predicted"/>
<dbReference type="Proteomes" id="UP000515135">
    <property type="component" value="Unplaced"/>
</dbReference>
<evidence type="ECO:0000256" key="2">
    <source>
        <dbReference type="SAM" id="SignalP"/>
    </source>
</evidence>
<sequence>MSLRLLIWFLVPATLYAAKNIGYYSAIVRVEHLLLAERKMVGKVKQHISQGLGEVTGDLRSYVDSYGDDWLHPPRDHDDPLHLAHHPVGAYLLIKRLSQENVQDIFQQAQNLIGKPNILVQVPDQEDLEMSAFALVRLQAIYNLDIHSLAHGQIVMAMAVPQSAQPRLVAISSPEPFLALDLWDTMFLGNVASDQNHFEDAIRWYSYALGSAYGLKEKVDAMSKMASAHAKLKQYDQSLAIYQEALQLDPNNQILYADYDDTLQLAAVDDGTVAEEDDPELKALVAKSQHLCRLDVVQVRVCHVYWGPQCS</sequence>
<dbReference type="AlphaFoldDB" id="A0A6P4XXJ5"/>
<dbReference type="OrthoDB" id="420380at2759"/>
<dbReference type="Gene3D" id="1.25.40.10">
    <property type="entry name" value="Tetratricopeptide repeat domain"/>
    <property type="match status" value="1"/>
</dbReference>
<dbReference type="InterPro" id="IPR011990">
    <property type="entry name" value="TPR-like_helical_dom_sf"/>
</dbReference>
<keyword evidence="4" id="KW-1185">Reference proteome</keyword>
<dbReference type="GO" id="GO:0004656">
    <property type="term" value="F:procollagen-proline 4-dioxygenase activity"/>
    <property type="evidence" value="ECO:0007669"/>
    <property type="project" value="InterPro"/>
</dbReference>
<dbReference type="GeneID" id="109467750"/>
<dbReference type="InterPro" id="IPR019734">
    <property type="entry name" value="TPR_rpt"/>
</dbReference>
<dbReference type="KEGG" id="bbel:109467750"/>
<reference evidence="5" key="1">
    <citation type="submission" date="2025-08" db="UniProtKB">
        <authorList>
            <consortium name="RefSeq"/>
        </authorList>
    </citation>
    <scope>IDENTIFICATION</scope>
    <source>
        <tissue evidence="5">Gonad</tissue>
    </source>
</reference>
<dbReference type="GO" id="GO:0005783">
    <property type="term" value="C:endoplasmic reticulum"/>
    <property type="evidence" value="ECO:0007669"/>
    <property type="project" value="InterPro"/>
</dbReference>
<organism evidence="4 5">
    <name type="scientific">Branchiostoma belcheri</name>
    <name type="common">Amphioxus</name>
    <dbReference type="NCBI Taxonomy" id="7741"/>
    <lineage>
        <taxon>Eukaryota</taxon>
        <taxon>Metazoa</taxon>
        <taxon>Chordata</taxon>
        <taxon>Cephalochordata</taxon>
        <taxon>Leptocardii</taxon>
        <taxon>Amphioxiformes</taxon>
        <taxon>Branchiostomatidae</taxon>
        <taxon>Branchiostoma</taxon>
    </lineage>
</organism>
<keyword evidence="1" id="KW-0802">TPR repeat</keyword>
<dbReference type="SMART" id="SM00028">
    <property type="entry name" value="TPR"/>
    <property type="match status" value="1"/>
</dbReference>
<feature type="signal peptide" evidence="2">
    <location>
        <begin position="1"/>
        <end position="17"/>
    </location>
</feature>
<dbReference type="RefSeq" id="XP_019621360.1">
    <property type="nucleotide sequence ID" value="XM_019765801.1"/>
</dbReference>
<evidence type="ECO:0000313" key="4">
    <source>
        <dbReference type="Proteomes" id="UP000515135"/>
    </source>
</evidence>
<dbReference type="PROSITE" id="PS50293">
    <property type="entry name" value="TPR_REGION"/>
    <property type="match status" value="1"/>
</dbReference>
<evidence type="ECO:0000256" key="1">
    <source>
        <dbReference type="PROSITE-ProRule" id="PRU00339"/>
    </source>
</evidence>
<feature type="repeat" description="TPR" evidence="1">
    <location>
        <begin position="219"/>
        <end position="252"/>
    </location>
</feature>
<dbReference type="PROSITE" id="PS50005">
    <property type="entry name" value="TPR"/>
    <property type="match status" value="1"/>
</dbReference>
<dbReference type="SUPFAM" id="SSF48452">
    <property type="entry name" value="TPR-like"/>
    <property type="match status" value="1"/>
</dbReference>
<gene>
    <name evidence="5" type="primary">LOC109467750</name>
</gene>
<feature type="domain" description="Prolyl 4-hydroxylase N-terminal" evidence="3">
    <location>
        <begin position="27"/>
        <end position="154"/>
    </location>
</feature>
<dbReference type="Pfam" id="PF08336">
    <property type="entry name" value="P4Ha_N"/>
    <property type="match status" value="1"/>
</dbReference>
<dbReference type="Pfam" id="PF00515">
    <property type="entry name" value="TPR_1"/>
    <property type="match status" value="1"/>
</dbReference>
<feature type="chain" id="PRO_5028399796" evidence="2">
    <location>
        <begin position="18"/>
        <end position="311"/>
    </location>
</feature>
<protein>
    <submittedName>
        <fullName evidence="5">Prolyl 4-hydroxylase subunit alpha-2-like</fullName>
    </submittedName>
</protein>
<dbReference type="InterPro" id="IPR013547">
    <property type="entry name" value="P4H_N"/>
</dbReference>